<evidence type="ECO:0000313" key="2">
    <source>
        <dbReference type="EMBL" id="APT32979.1"/>
    </source>
</evidence>
<evidence type="ECO:0008006" key="6">
    <source>
        <dbReference type="Google" id="ProtNLM"/>
    </source>
</evidence>
<reference evidence="2 4" key="1">
    <citation type="submission" date="2016-04" db="EMBL/GenBank/DDBJ databases">
        <title>Complete genome sequencing and analysis of CBMB27, Methylobacterium phyllosphaerae isolated from leaf tissues of rice (Oryza sativa L.).</title>
        <authorList>
            <person name="Lee Y."/>
            <person name="Hwangbo K."/>
            <person name="Chung H."/>
            <person name="Yoo J."/>
            <person name="Kim K.Y."/>
            <person name="Sa T.M."/>
            <person name="Um Y."/>
            <person name="Madhaiyan M."/>
        </authorList>
    </citation>
    <scope>NUCLEOTIDE SEQUENCE [LARGE SCALE GENOMIC DNA]</scope>
    <source>
        <strain evidence="2 4">CBMB27</strain>
    </source>
</reference>
<dbReference type="AlphaFoldDB" id="A0AAE8L829"/>
<dbReference type="Proteomes" id="UP000185487">
    <property type="component" value="Chromosome"/>
</dbReference>
<evidence type="ECO:0000313" key="3">
    <source>
        <dbReference type="EMBL" id="SFH30161.1"/>
    </source>
</evidence>
<sequence>MLQGKDWADPDFVLDKGLDRAGAAGGFERAFRRYVVEACTFLKVDAFVLAIDDVDTSFDRGWPVLEALRKYLAAPQLKVVLAGDLKLYNLLVRQQQWKQMTKEFVEVERTSTTDRSYRDQIIEMVDLLQDQYLIKIARPENRLDLRNLLHYANKSNLSFIASKHRNSMRLNEREVFDRYADRLFALGSLEERAVIRSTLLRLPLRSSLQALAGAWRLISTVPPVARPGEASGTRQTWEEPDAELTRDALDALRSVASQSLMTLDLDHEALLEADPNRIIDQLSQWMTDKNLWLNMDRFFPQGKSEGNDIVSLLIAGTLTNLFQLQPRTIIDYWLKICTVREVFDRSISSSDDMRAVLRDQLKIEASENSIQFVSRLSAWEVGAGGQVRPGLRLSGISIPASLNLERSRQQGYMERLYGLSVDFDRETFSSIANGNEDGPQELDERQLELINALPVPLRTYHRTLMRAGWSYNSRRGSEAGLTAVFANSLESLERRLPPDIAAVAMIPANRARSGQLAEITSYSILRLIGFVGEVLAIGARVPAADRAQAIAGLLSTFSLLRSYPSPGLGGSSSVARATSVVGGDDVEDPEDDGEETSASDELPSDPHSNDQELHSLLEAWLYAILEEPPPSISTVTLARIWTRFTYAFDNVVEELRHTKTRYLGVLMHRAIIVFWHAVGVEALKAAGRAPTTKTIRNPTVSGLPFWELLQEIDAGERDNAEFRQKMWIFEAIFSCPVWGYFTARDDGEIDDGKINYADEIYNEYAERLSRINLRPSYGVVFKTTNSGGTIRFDGLYPLLNTIPIQVSKRAPNSAVAQNLKRILQKYAEPKSQADSDTDPAPRRTRRRSSPDSNS</sequence>
<dbReference type="Proteomes" id="UP000199140">
    <property type="component" value="Unassembled WGS sequence"/>
</dbReference>
<feature type="region of interest" description="Disordered" evidence="1">
    <location>
        <begin position="566"/>
        <end position="608"/>
    </location>
</feature>
<dbReference type="KEGG" id="mphy:MCBMB27_03688"/>
<reference evidence="3 5" key="2">
    <citation type="submission" date="2016-10" db="EMBL/GenBank/DDBJ databases">
        <authorList>
            <person name="Varghese N."/>
            <person name="Submissions S."/>
        </authorList>
    </citation>
    <scope>NUCLEOTIDE SEQUENCE [LARGE SCALE GENOMIC DNA]</scope>
    <source>
        <strain evidence="3 5">CBMB27</strain>
    </source>
</reference>
<evidence type="ECO:0000313" key="4">
    <source>
        <dbReference type="Proteomes" id="UP000185487"/>
    </source>
</evidence>
<name>A0AAE8L829_9HYPH</name>
<accession>A0AAE8L829</accession>
<evidence type="ECO:0000313" key="5">
    <source>
        <dbReference type="Proteomes" id="UP000199140"/>
    </source>
</evidence>
<keyword evidence="4" id="KW-1185">Reference proteome</keyword>
<protein>
    <recommendedName>
        <fullName evidence="6">KAP NTPase domain-containing protein</fullName>
    </recommendedName>
</protein>
<evidence type="ECO:0000256" key="1">
    <source>
        <dbReference type="SAM" id="MobiDB-lite"/>
    </source>
</evidence>
<dbReference type="EMBL" id="CP015367">
    <property type="protein sequence ID" value="APT32979.1"/>
    <property type="molecule type" value="Genomic_DNA"/>
</dbReference>
<proteinExistence type="predicted"/>
<organism evidence="3 5">
    <name type="scientific">Methylobacterium phyllosphaerae</name>
    <dbReference type="NCBI Taxonomy" id="418223"/>
    <lineage>
        <taxon>Bacteria</taxon>
        <taxon>Pseudomonadati</taxon>
        <taxon>Pseudomonadota</taxon>
        <taxon>Alphaproteobacteria</taxon>
        <taxon>Hyphomicrobiales</taxon>
        <taxon>Methylobacteriaceae</taxon>
        <taxon>Methylobacterium</taxon>
    </lineage>
</organism>
<feature type="region of interest" description="Disordered" evidence="1">
    <location>
        <begin position="825"/>
        <end position="854"/>
    </location>
</feature>
<feature type="compositionally biased region" description="Acidic residues" evidence="1">
    <location>
        <begin position="584"/>
        <end position="598"/>
    </location>
</feature>
<dbReference type="EMBL" id="FOPK01000019">
    <property type="protein sequence ID" value="SFH30161.1"/>
    <property type="molecule type" value="Genomic_DNA"/>
</dbReference>
<gene>
    <name evidence="2" type="ORF">MCBMB27_03688</name>
    <name evidence="3" type="ORF">SAMN05192567_119112</name>
</gene>